<name>A0A8T4L4X9_9ARCH</name>
<dbReference type="AlphaFoldDB" id="A0A8T4L4X9"/>
<reference evidence="1" key="1">
    <citation type="submission" date="2021-03" db="EMBL/GenBank/DDBJ databases">
        <authorList>
            <person name="Jaffe A."/>
        </authorList>
    </citation>
    <scope>NUCLEOTIDE SEQUENCE</scope>
    <source>
        <strain evidence="1">RIFCSPLOWO2_01_FULL_AR10_48_17</strain>
    </source>
</reference>
<sequence length="239" mass="27520">MKRILRVKADLHTPKTVSYNLHSKRGYEPQGTKAFVPLGTRLTKGLSRPEKAHQLRELAANSDYFIKPVSKRNQEIRKFLTQHGVRVEKIIEDLKNGTSLFEKEGAELGSAEGIRFFKRNPVQYTQKIIDLVARLIVLEVSHTHLHVGNIAITEKGDVILLDLSRATLAGTGKHRKSLRKIVEKIHQEKTTFIQSFVLYAFRTQHDRNPTESEYIEKARQIEDQIQERMFGLAKEWKLA</sequence>
<gene>
    <name evidence="1" type="ORF">J4215_03475</name>
</gene>
<reference evidence="1" key="2">
    <citation type="submission" date="2021-05" db="EMBL/GenBank/DDBJ databases">
        <title>Protein family content uncovers lineage relationships and bacterial pathway maintenance mechanisms in DPANN archaea.</title>
        <authorList>
            <person name="Castelle C.J."/>
            <person name="Meheust R."/>
            <person name="Jaffe A.L."/>
            <person name="Seitz K."/>
            <person name="Gong X."/>
            <person name="Baker B.J."/>
            <person name="Banfield J.F."/>
        </authorList>
    </citation>
    <scope>NUCLEOTIDE SEQUENCE</scope>
    <source>
        <strain evidence="1">RIFCSPLOWO2_01_FULL_AR10_48_17</strain>
    </source>
</reference>
<protein>
    <recommendedName>
        <fullName evidence="3">Protein kinase domain-containing protein</fullName>
    </recommendedName>
</protein>
<evidence type="ECO:0000313" key="1">
    <source>
        <dbReference type="EMBL" id="MBS3061617.1"/>
    </source>
</evidence>
<evidence type="ECO:0000313" key="2">
    <source>
        <dbReference type="Proteomes" id="UP000675968"/>
    </source>
</evidence>
<dbReference type="EMBL" id="JAGVWC010000010">
    <property type="protein sequence ID" value="MBS3061617.1"/>
    <property type="molecule type" value="Genomic_DNA"/>
</dbReference>
<dbReference type="Proteomes" id="UP000675968">
    <property type="component" value="Unassembled WGS sequence"/>
</dbReference>
<organism evidence="1 2">
    <name type="scientific">Candidatus Iainarchaeum sp</name>
    <dbReference type="NCBI Taxonomy" id="3101447"/>
    <lineage>
        <taxon>Archaea</taxon>
        <taxon>Candidatus Iainarchaeota</taxon>
        <taxon>Candidatus Iainarchaeia</taxon>
        <taxon>Candidatus Iainarchaeales</taxon>
        <taxon>Candidatus Iainarchaeaceae</taxon>
        <taxon>Candidatus Iainarchaeum</taxon>
    </lineage>
</organism>
<evidence type="ECO:0008006" key="3">
    <source>
        <dbReference type="Google" id="ProtNLM"/>
    </source>
</evidence>
<accession>A0A8T4L4X9</accession>
<proteinExistence type="predicted"/>
<comment type="caution">
    <text evidence="1">The sequence shown here is derived from an EMBL/GenBank/DDBJ whole genome shotgun (WGS) entry which is preliminary data.</text>
</comment>